<dbReference type="CDD" id="cd17584">
    <property type="entry name" value="REC_typeB_ARR-like"/>
    <property type="match status" value="1"/>
</dbReference>
<organism evidence="15 16">
    <name type="scientific">Vicia faba</name>
    <name type="common">Broad bean</name>
    <name type="synonym">Faba vulgaris</name>
    <dbReference type="NCBI Taxonomy" id="3906"/>
    <lineage>
        <taxon>Eukaryota</taxon>
        <taxon>Viridiplantae</taxon>
        <taxon>Streptophyta</taxon>
        <taxon>Embryophyta</taxon>
        <taxon>Tracheophyta</taxon>
        <taxon>Spermatophyta</taxon>
        <taxon>Magnoliopsida</taxon>
        <taxon>eudicotyledons</taxon>
        <taxon>Gunneridae</taxon>
        <taxon>Pentapetalae</taxon>
        <taxon>rosids</taxon>
        <taxon>fabids</taxon>
        <taxon>Fabales</taxon>
        <taxon>Fabaceae</taxon>
        <taxon>Papilionoideae</taxon>
        <taxon>50 kb inversion clade</taxon>
        <taxon>NPAAA clade</taxon>
        <taxon>Hologalegina</taxon>
        <taxon>IRL clade</taxon>
        <taxon>Fabeae</taxon>
        <taxon>Vicia</taxon>
    </lineage>
</organism>
<keyword evidence="5 11" id="KW-0902">Two-component regulatory system</keyword>
<sequence length="586" mass="65201">MVVENQRGCLRDEDEVIDRFPVGMRVLAVDDNPTCLMVLDKLLRQCKYHVTTSTNAIDALRMLRRNRNNFDLVISDVDMPDMDGFKLLELVGLEMDLPVIMLSGHSDTNMVFKGITHGACDYLLKPVRLEELKNIWQHVFRKKKTYSNYQNKASNEDRVANILGGNSQNILENNGDQNKRISKRRKDRDEEGEEDEEGEGTGDEDDPSSQKKPRVVWSVDLHKKFVYAVNQLGLEKAVPKKILDLMNVEGLTRENVASHLQKFRLYLKKAAHQANMIAAFGGGNDSYLRMSGIDGYADICTSPGSRRISSTTLPSYSSSGLFGRLNSPASCNMRGISPSTLIRPVQSQNINSSLSKLGNFQSSSMIFPANQSSNLLHCIPTELNPVDSTGFRVASGFQDSRATNCSLQESNHHLLFQGNSRPIHNAGTYRNQSSLGSASLGNTNIDICGSSNQCTENLKSEALPKFPASSLPVCRSFNTNQMPPTSITAFNQIPPIGNSPVNFSSREAINVTLKDARDVLTRCQEGGFIGNIMQPSGYAPQQRWEEHKLDYSENMSRPFINQEQNEMTLIDGEMGFYDAYPIGSCI</sequence>
<dbReference type="InterPro" id="IPR045279">
    <property type="entry name" value="ARR-like"/>
</dbReference>
<dbReference type="FunFam" id="1.10.10.60:FF:000007">
    <property type="entry name" value="Two-component response regulator"/>
    <property type="match status" value="1"/>
</dbReference>
<comment type="similarity">
    <text evidence="2">Belongs to the ARR family. Type-B subfamily.</text>
</comment>
<name>A0AAV0YNJ1_VICFA</name>
<dbReference type="Gene3D" id="1.10.10.60">
    <property type="entry name" value="Homeodomain-like"/>
    <property type="match status" value="1"/>
</dbReference>
<dbReference type="InterPro" id="IPR017053">
    <property type="entry name" value="Response_reg_B-typ_pln"/>
</dbReference>
<dbReference type="GO" id="GO:0000160">
    <property type="term" value="P:phosphorelay signal transduction system"/>
    <property type="evidence" value="ECO:0007669"/>
    <property type="project" value="UniProtKB-KW"/>
</dbReference>
<keyword evidence="4" id="KW-0932">Cytokinin signaling pathway</keyword>
<evidence type="ECO:0000256" key="9">
    <source>
        <dbReference type="ARBA" id="ARBA00023163"/>
    </source>
</evidence>
<feature type="domain" description="Response regulatory" evidence="14">
    <location>
        <begin position="25"/>
        <end position="140"/>
    </location>
</feature>
<protein>
    <recommendedName>
        <fullName evidence="11">Two-component response regulator</fullName>
    </recommendedName>
</protein>
<keyword evidence="16" id="KW-1185">Reference proteome</keyword>
<dbReference type="Pfam" id="PF00249">
    <property type="entry name" value="Myb_DNA-binding"/>
    <property type="match status" value="1"/>
</dbReference>
<evidence type="ECO:0000256" key="6">
    <source>
        <dbReference type="ARBA" id="ARBA00023015"/>
    </source>
</evidence>
<evidence type="ECO:0000256" key="11">
    <source>
        <dbReference type="PIRNR" id="PIRNR036392"/>
    </source>
</evidence>
<evidence type="ECO:0000259" key="14">
    <source>
        <dbReference type="PROSITE" id="PS50110"/>
    </source>
</evidence>
<dbReference type="GO" id="GO:0003700">
    <property type="term" value="F:DNA-binding transcription factor activity"/>
    <property type="evidence" value="ECO:0007669"/>
    <property type="project" value="UniProtKB-UniRule"/>
</dbReference>
<evidence type="ECO:0000256" key="4">
    <source>
        <dbReference type="ARBA" id="ARBA00022864"/>
    </source>
</evidence>
<dbReference type="SUPFAM" id="SSF52172">
    <property type="entry name" value="CheY-like"/>
    <property type="match status" value="1"/>
</dbReference>
<keyword evidence="6 11" id="KW-0805">Transcription regulation</keyword>
<reference evidence="15 16" key="1">
    <citation type="submission" date="2023-01" db="EMBL/GenBank/DDBJ databases">
        <authorList>
            <person name="Kreplak J."/>
        </authorList>
    </citation>
    <scope>NUCLEOTIDE SEQUENCE [LARGE SCALE GENOMIC DNA]</scope>
</reference>
<dbReference type="PIRSF" id="PIRSF036392">
    <property type="entry name" value="RR_ARR_type-B"/>
    <property type="match status" value="1"/>
</dbReference>
<evidence type="ECO:0000313" key="15">
    <source>
        <dbReference type="EMBL" id="CAI8587311.1"/>
    </source>
</evidence>
<gene>
    <name evidence="15" type="ORF">VFH_I293520</name>
</gene>
<dbReference type="InterPro" id="IPR006447">
    <property type="entry name" value="Myb_dom_plants"/>
</dbReference>
<evidence type="ECO:0000256" key="13">
    <source>
        <dbReference type="SAM" id="MobiDB-lite"/>
    </source>
</evidence>
<evidence type="ECO:0000256" key="1">
    <source>
        <dbReference type="ARBA" id="ARBA00004123"/>
    </source>
</evidence>
<dbReference type="PANTHER" id="PTHR43874">
    <property type="entry name" value="TWO-COMPONENT RESPONSE REGULATOR"/>
    <property type="match status" value="1"/>
</dbReference>
<evidence type="ECO:0000256" key="10">
    <source>
        <dbReference type="ARBA" id="ARBA00023242"/>
    </source>
</evidence>
<feature type="modified residue" description="4-aspartylphosphate" evidence="12">
    <location>
        <position position="76"/>
    </location>
</feature>
<keyword evidence="10 11" id="KW-0539">Nucleus</keyword>
<dbReference type="InterPro" id="IPR009057">
    <property type="entry name" value="Homeodomain-like_sf"/>
</dbReference>
<dbReference type="NCBIfam" id="TIGR01557">
    <property type="entry name" value="myb_SHAQKYF"/>
    <property type="match status" value="1"/>
</dbReference>
<evidence type="ECO:0000256" key="12">
    <source>
        <dbReference type="PROSITE-ProRule" id="PRU00169"/>
    </source>
</evidence>
<dbReference type="Pfam" id="PF00072">
    <property type="entry name" value="Response_reg"/>
    <property type="match status" value="1"/>
</dbReference>
<dbReference type="InterPro" id="IPR001005">
    <property type="entry name" value="SANT/Myb"/>
</dbReference>
<dbReference type="InterPro" id="IPR011006">
    <property type="entry name" value="CheY-like_superfamily"/>
</dbReference>
<evidence type="ECO:0000256" key="5">
    <source>
        <dbReference type="ARBA" id="ARBA00023012"/>
    </source>
</evidence>
<feature type="compositionally biased region" description="Acidic residues" evidence="13">
    <location>
        <begin position="190"/>
        <end position="207"/>
    </location>
</feature>
<dbReference type="AlphaFoldDB" id="A0AAV0YNJ1"/>
<dbReference type="SMART" id="SM00448">
    <property type="entry name" value="REC"/>
    <property type="match status" value="1"/>
</dbReference>
<keyword evidence="7 11" id="KW-0238">DNA-binding</keyword>
<dbReference type="Gene3D" id="3.40.50.2300">
    <property type="match status" value="1"/>
</dbReference>
<dbReference type="PANTHER" id="PTHR43874:SF205">
    <property type="entry name" value="TWO-COMPONENT RESPONSE REGULATOR ORR23"/>
    <property type="match status" value="1"/>
</dbReference>
<feature type="compositionally biased region" description="Polar residues" evidence="13">
    <location>
        <begin position="164"/>
        <end position="176"/>
    </location>
</feature>
<feature type="region of interest" description="Disordered" evidence="13">
    <location>
        <begin position="164"/>
        <end position="212"/>
    </location>
</feature>
<keyword evidence="9 11" id="KW-0804">Transcription</keyword>
<dbReference type="InterPro" id="IPR001789">
    <property type="entry name" value="Sig_transdc_resp-reg_receiver"/>
</dbReference>
<dbReference type="GO" id="GO:0005634">
    <property type="term" value="C:nucleus"/>
    <property type="evidence" value="ECO:0007669"/>
    <property type="project" value="UniProtKB-SubCell"/>
</dbReference>
<evidence type="ECO:0000313" key="16">
    <source>
        <dbReference type="Proteomes" id="UP001157006"/>
    </source>
</evidence>
<keyword evidence="3 12" id="KW-0597">Phosphoprotein</keyword>
<comment type="function">
    <text evidence="11">Transcriptional activator that binds specific DNA sequence.</text>
</comment>
<evidence type="ECO:0000256" key="8">
    <source>
        <dbReference type="ARBA" id="ARBA00023159"/>
    </source>
</evidence>
<keyword evidence="8 11" id="KW-0010">Activator</keyword>
<dbReference type="PROSITE" id="PS50110">
    <property type="entry name" value="RESPONSE_REGULATORY"/>
    <property type="match status" value="1"/>
</dbReference>
<evidence type="ECO:0000256" key="3">
    <source>
        <dbReference type="ARBA" id="ARBA00022553"/>
    </source>
</evidence>
<evidence type="ECO:0000256" key="2">
    <source>
        <dbReference type="ARBA" id="ARBA00006015"/>
    </source>
</evidence>
<dbReference type="Proteomes" id="UP001157006">
    <property type="component" value="Chromosome 1L"/>
</dbReference>
<accession>A0AAV0YNJ1</accession>
<dbReference type="GO" id="GO:0009736">
    <property type="term" value="P:cytokinin-activated signaling pathway"/>
    <property type="evidence" value="ECO:0007669"/>
    <property type="project" value="UniProtKB-KW"/>
</dbReference>
<proteinExistence type="inferred from homology"/>
<dbReference type="GO" id="GO:0003677">
    <property type="term" value="F:DNA binding"/>
    <property type="evidence" value="ECO:0007669"/>
    <property type="project" value="UniProtKB-KW"/>
</dbReference>
<dbReference type="EMBL" id="OX451736">
    <property type="protein sequence ID" value="CAI8587311.1"/>
    <property type="molecule type" value="Genomic_DNA"/>
</dbReference>
<comment type="subcellular location">
    <subcellularLocation>
        <location evidence="1 11">Nucleus</location>
    </subcellularLocation>
</comment>
<evidence type="ECO:0000256" key="7">
    <source>
        <dbReference type="ARBA" id="ARBA00023125"/>
    </source>
</evidence>
<dbReference type="SUPFAM" id="SSF46689">
    <property type="entry name" value="Homeodomain-like"/>
    <property type="match status" value="1"/>
</dbReference>